<dbReference type="GO" id="GO:0005737">
    <property type="term" value="C:cytoplasm"/>
    <property type="evidence" value="ECO:0007669"/>
    <property type="project" value="UniProtKB-SubCell"/>
</dbReference>
<evidence type="ECO:0000256" key="9">
    <source>
        <dbReference type="SAM" id="MobiDB-lite"/>
    </source>
</evidence>
<keyword evidence="3" id="KW-0268">Exocytosis</keyword>
<comment type="caution">
    <text evidence="11">The sequence shown here is derived from an EMBL/GenBank/DDBJ whole genome shotgun (WGS) entry which is preliminary data.</text>
</comment>
<dbReference type="SUPFAM" id="SSF50978">
    <property type="entry name" value="WD40 repeat-like"/>
    <property type="match status" value="1"/>
</dbReference>
<evidence type="ECO:0000256" key="1">
    <source>
        <dbReference type="ARBA" id="ARBA00004496"/>
    </source>
</evidence>
<protein>
    <recommendedName>
        <fullName evidence="10">V-SNARE coiled-coil homology domain-containing protein</fullName>
    </recommendedName>
</protein>
<sequence>MLVISIIKSCVWSFYLYNKERKKERKAISEMKFEQCHVFESSSSHFISEQASIKAPPLLRPQRELTLSEDLYFFFSNQTAVAKRPEKTSKFCCFYYSFRFDTISQITHNNQLVMFAKKLLNKLHNHNLQNLKGCLTPQDLDFQISLHYGIPSTASVLAFDPIQRVLAIGTLDGRIKLIGGDNIEGLLISPKQIPFKYLEFLSNKGFLVSISNDNEIQVWNLENRSIASSLQWSSNITSFSVIYGSFFMYVGDDNGLMSVLKHQEDGELLLLPYHISAKSLTEAAESSFPDHQTVVGVLHQPCPSGNRVLVAYDSGLIILWDIFEAQVAVVRGDKALELKDGVVDFSGQPEHELEEKEITALCWASSNGTVVAVGYIDGDIMFWRTSTTASGKKQKTAASNNNVVRLQLSSAERKLPVIVLHWSANIKSQNDGDGQLFVYGGDEIGSEEVLTVLSLEWSPGMETLRCVGRAEITLIGSFADMSLLPSTINNQGADLLVLTSPGHLQLVNHKNLSALTSEHEKRITLSSLECPVVVPTLNPVLSAAKLISLADSENTSKFLLEIATNMKDSTQKLEEGSWPISGGVVYQFTSPEGYVIERIYIAGYMDGSVRIWDATSPVLSILCVIGVMKDVEVSGLTSPISELNLCSSTSRLAVGNQLGLIRVYNLNSSSKDTDLHIVTGIKQEVHKQPQGGGPTCIASFHLLDSPVQALQYMDHGTKLAVAHECGRVAVLDMNSFSFSFLTEFLPNPSGTVISMAWKSFVYNGGHVKSPRDAGPKNLDKNLENLLFVSTKDAKLYVFDGNNRMLNSKPMQLKKDTTAISMHIIDESTSIVESVEQKESAQLTKDVESRKEPTSGTDQHKNGHINSGPNAMASLILLCCKDALCLYRLKSVVQGNEKPLLKVKLEKHCCWTSTFKKDENTSGLVLLYQSGELEIRSLPDLELVKVTSLKSILRWNYKANMQRTMCSTENGQIAMINGSEVAFLSLLKNDADLRAMESFPSLHDKVLAAAVEAVISSSQNQKKKQGIPGALVNILKGFKGGKTNNSINLPEDLKLGFNDLDRIFSKSPFPDPLESNINNQEDIELDIDDIEIDEPVSVYIPTSSLSKQKQKEETGKKTDREMLLDGDNDEPRVRTREEIIAKYRKNAGDASSIAGQARNKLLERQEKLEKISKRTQDLSNEAEDFASLANELVKAMERRKWWQI</sequence>
<evidence type="ECO:0000259" key="10">
    <source>
        <dbReference type="PROSITE" id="PS50892"/>
    </source>
</evidence>
<dbReference type="CDD" id="cd15873">
    <property type="entry name" value="R-SNARE_STXBP5_6"/>
    <property type="match status" value="1"/>
</dbReference>
<comment type="subcellular location">
    <subcellularLocation>
        <location evidence="1">Cytoplasm</location>
    </subcellularLocation>
</comment>
<dbReference type="InterPro" id="IPR019775">
    <property type="entry name" value="WD40_repeat_CS"/>
</dbReference>
<proteinExistence type="inferred from homology"/>
<dbReference type="GO" id="GO:0005886">
    <property type="term" value="C:plasma membrane"/>
    <property type="evidence" value="ECO:0007669"/>
    <property type="project" value="TreeGrafter"/>
</dbReference>
<organism evidence="11 12">
    <name type="scientific">Tagetes erecta</name>
    <name type="common">African marigold</name>
    <dbReference type="NCBI Taxonomy" id="13708"/>
    <lineage>
        <taxon>Eukaryota</taxon>
        <taxon>Viridiplantae</taxon>
        <taxon>Streptophyta</taxon>
        <taxon>Embryophyta</taxon>
        <taxon>Tracheophyta</taxon>
        <taxon>Spermatophyta</taxon>
        <taxon>Magnoliopsida</taxon>
        <taxon>eudicotyledons</taxon>
        <taxon>Gunneridae</taxon>
        <taxon>Pentapetalae</taxon>
        <taxon>asterids</taxon>
        <taxon>campanulids</taxon>
        <taxon>Asterales</taxon>
        <taxon>Asteraceae</taxon>
        <taxon>Asteroideae</taxon>
        <taxon>Heliantheae alliance</taxon>
        <taxon>Tageteae</taxon>
        <taxon>Tagetes</taxon>
    </lineage>
</organism>
<dbReference type="PROSITE" id="PS50892">
    <property type="entry name" value="V_SNARE"/>
    <property type="match status" value="1"/>
</dbReference>
<dbReference type="InterPro" id="IPR036322">
    <property type="entry name" value="WD40_repeat_dom_sf"/>
</dbReference>
<reference evidence="11" key="1">
    <citation type="journal article" date="2023" name="bioRxiv">
        <title>Improved chromosome-level genome assembly for marigold (Tagetes erecta).</title>
        <authorList>
            <person name="Jiang F."/>
            <person name="Yuan L."/>
            <person name="Wang S."/>
            <person name="Wang H."/>
            <person name="Xu D."/>
            <person name="Wang A."/>
            <person name="Fan W."/>
        </authorList>
    </citation>
    <scope>NUCLEOTIDE SEQUENCE</scope>
    <source>
        <strain evidence="11">WSJ</strain>
        <tissue evidence="11">Leaf</tissue>
    </source>
</reference>
<comment type="similarity">
    <text evidence="2">Belongs to the WD repeat L(2)GL family.</text>
</comment>
<keyword evidence="5 7" id="KW-0853">WD repeat</keyword>
<evidence type="ECO:0000313" key="11">
    <source>
        <dbReference type="EMBL" id="KAK1412400.1"/>
    </source>
</evidence>
<feature type="repeat" description="WD" evidence="7">
    <location>
        <begin position="198"/>
        <end position="229"/>
    </location>
</feature>
<dbReference type="EMBL" id="JAUHHV010000009">
    <property type="protein sequence ID" value="KAK1412400.1"/>
    <property type="molecule type" value="Genomic_DNA"/>
</dbReference>
<gene>
    <name evidence="11" type="ORF">QVD17_33623</name>
</gene>
<accession>A0AAD8JWT4</accession>
<evidence type="ECO:0000256" key="2">
    <source>
        <dbReference type="ARBA" id="ARBA00008070"/>
    </source>
</evidence>
<keyword evidence="12" id="KW-1185">Reference proteome</keyword>
<evidence type="ECO:0000256" key="5">
    <source>
        <dbReference type="ARBA" id="ARBA00022574"/>
    </source>
</evidence>
<dbReference type="Gene3D" id="2.130.10.10">
    <property type="entry name" value="YVTN repeat-like/Quinoprotein amine dehydrogenase"/>
    <property type="match status" value="3"/>
</dbReference>
<evidence type="ECO:0000313" key="12">
    <source>
        <dbReference type="Proteomes" id="UP001229421"/>
    </source>
</evidence>
<dbReference type="SUPFAM" id="SSF58038">
    <property type="entry name" value="SNARE fusion complex"/>
    <property type="match status" value="1"/>
</dbReference>
<evidence type="ECO:0000256" key="6">
    <source>
        <dbReference type="ARBA" id="ARBA00022737"/>
    </source>
</evidence>
<dbReference type="InterPro" id="IPR001680">
    <property type="entry name" value="WD40_rpt"/>
</dbReference>
<dbReference type="PROSITE" id="PS50082">
    <property type="entry name" value="WD_REPEATS_2"/>
    <property type="match status" value="1"/>
</dbReference>
<dbReference type="PANTHER" id="PTHR10241">
    <property type="entry name" value="LETHAL 2 GIANT LARVAE PROTEIN"/>
    <property type="match status" value="1"/>
</dbReference>
<evidence type="ECO:0000256" key="3">
    <source>
        <dbReference type="ARBA" id="ARBA00022483"/>
    </source>
</evidence>
<dbReference type="PANTHER" id="PTHR10241:SF25">
    <property type="entry name" value="TOMOSYN, ISOFORM C"/>
    <property type="match status" value="1"/>
</dbReference>
<feature type="domain" description="V-SNARE coiled-coil homology" evidence="10">
    <location>
        <begin position="1138"/>
        <end position="1202"/>
    </location>
</feature>
<dbReference type="GO" id="GO:0005096">
    <property type="term" value="F:GTPase activator activity"/>
    <property type="evidence" value="ECO:0007669"/>
    <property type="project" value="TreeGrafter"/>
</dbReference>
<dbReference type="InterPro" id="IPR015943">
    <property type="entry name" value="WD40/YVTN_repeat-like_dom_sf"/>
</dbReference>
<dbReference type="GO" id="GO:0006893">
    <property type="term" value="P:Golgi to plasma membrane transport"/>
    <property type="evidence" value="ECO:0007669"/>
    <property type="project" value="TreeGrafter"/>
</dbReference>
<feature type="compositionally biased region" description="Basic and acidic residues" evidence="9">
    <location>
        <begin position="834"/>
        <end position="860"/>
    </location>
</feature>
<feature type="region of interest" description="Disordered" evidence="9">
    <location>
        <begin position="1102"/>
        <end position="1127"/>
    </location>
</feature>
<dbReference type="GO" id="GO:0006887">
    <property type="term" value="P:exocytosis"/>
    <property type="evidence" value="ECO:0007669"/>
    <property type="project" value="UniProtKB-KW"/>
</dbReference>
<dbReference type="Proteomes" id="UP001229421">
    <property type="component" value="Unassembled WGS sequence"/>
</dbReference>
<dbReference type="InterPro" id="IPR042855">
    <property type="entry name" value="V_SNARE_CC"/>
</dbReference>
<feature type="compositionally biased region" description="Basic and acidic residues" evidence="9">
    <location>
        <begin position="1108"/>
        <end position="1127"/>
    </location>
</feature>
<dbReference type="GO" id="GO:0045159">
    <property type="term" value="F:myosin II binding"/>
    <property type="evidence" value="ECO:0007669"/>
    <property type="project" value="TreeGrafter"/>
</dbReference>
<evidence type="ECO:0000256" key="8">
    <source>
        <dbReference type="PROSITE-ProRule" id="PRU00290"/>
    </source>
</evidence>
<dbReference type="Gene3D" id="1.20.5.110">
    <property type="match status" value="1"/>
</dbReference>
<dbReference type="GO" id="GO:0019905">
    <property type="term" value="F:syntaxin binding"/>
    <property type="evidence" value="ECO:0007669"/>
    <property type="project" value="TreeGrafter"/>
</dbReference>
<name>A0AAD8JWT4_TARER</name>
<keyword evidence="8" id="KW-0175">Coiled coil</keyword>
<dbReference type="PROSITE" id="PS00678">
    <property type="entry name" value="WD_REPEATS_1"/>
    <property type="match status" value="1"/>
</dbReference>
<keyword evidence="6" id="KW-0677">Repeat</keyword>
<feature type="region of interest" description="Disordered" evidence="9">
    <location>
        <begin position="832"/>
        <end position="864"/>
    </location>
</feature>
<keyword evidence="4" id="KW-0963">Cytoplasm</keyword>
<dbReference type="SMART" id="SM00320">
    <property type="entry name" value="WD40"/>
    <property type="match status" value="8"/>
</dbReference>
<evidence type="ECO:0000256" key="7">
    <source>
        <dbReference type="PROSITE-ProRule" id="PRU00221"/>
    </source>
</evidence>
<dbReference type="AlphaFoldDB" id="A0AAD8JWT4"/>
<evidence type="ECO:0000256" key="4">
    <source>
        <dbReference type="ARBA" id="ARBA00022490"/>
    </source>
</evidence>